<keyword evidence="3 6" id="KW-0378">Hydrolase</keyword>
<evidence type="ECO:0000256" key="2">
    <source>
        <dbReference type="ARBA" id="ARBA00022651"/>
    </source>
</evidence>
<reference evidence="8 9" key="1">
    <citation type="journal article" date="2021" name="Int. J. Syst. Evol. Microbiol.">
        <title>Novosphingobium decolorationis sp. nov., an aniline blue-decolourizing bacterium isolated from East Pacific sediment.</title>
        <authorList>
            <person name="Chen X."/>
            <person name="Dong B."/>
            <person name="Chen T."/>
            <person name="Ren N."/>
            <person name="Wang J."/>
            <person name="Xu Y."/>
            <person name="Yang J."/>
            <person name="Zhu S."/>
            <person name="Chen J."/>
        </authorList>
    </citation>
    <scope>NUCLEOTIDE SEQUENCE [LARGE SCALE GENOMIC DNA]</scope>
    <source>
        <strain evidence="8 9">502str22</strain>
    </source>
</reference>
<dbReference type="PANTHER" id="PTHR43772:SF2">
    <property type="entry name" value="PUTATIVE (AFU_ORTHOLOGUE AFUA_2G04480)-RELATED"/>
    <property type="match status" value="1"/>
</dbReference>
<comment type="similarity">
    <text evidence="1 6">Belongs to the glycosyl hydrolase 43 family.</text>
</comment>
<dbReference type="CDD" id="cd08990">
    <property type="entry name" value="GH43_AXH_like"/>
    <property type="match status" value="1"/>
</dbReference>
<evidence type="ECO:0000313" key="8">
    <source>
        <dbReference type="EMBL" id="QVM83896.1"/>
    </source>
</evidence>
<dbReference type="InterPro" id="IPR052176">
    <property type="entry name" value="Glycosyl_Hydrlase_43_Enz"/>
</dbReference>
<dbReference type="Proteomes" id="UP000677126">
    <property type="component" value="Chromosome"/>
</dbReference>
<evidence type="ECO:0000256" key="4">
    <source>
        <dbReference type="ARBA" id="ARBA00023277"/>
    </source>
</evidence>
<keyword evidence="2" id="KW-0624">Polysaccharide degradation</keyword>
<gene>
    <name evidence="8" type="ORF">HT578_09495</name>
</gene>
<evidence type="ECO:0000256" key="7">
    <source>
        <dbReference type="SAM" id="SignalP"/>
    </source>
</evidence>
<dbReference type="RefSeq" id="WP_213503759.1">
    <property type="nucleotide sequence ID" value="NZ_CP054856.1"/>
</dbReference>
<dbReference type="Gene3D" id="2.115.10.20">
    <property type="entry name" value="Glycosyl hydrolase domain, family 43"/>
    <property type="match status" value="1"/>
</dbReference>
<dbReference type="PANTHER" id="PTHR43772">
    <property type="entry name" value="ENDO-1,4-BETA-XYLANASE"/>
    <property type="match status" value="1"/>
</dbReference>
<evidence type="ECO:0000256" key="6">
    <source>
        <dbReference type="RuleBase" id="RU361187"/>
    </source>
</evidence>
<sequence length="539" mass="58386">MIRTALVGALLSSALALPACAQQAPVSAPANTTTATAPAPRELHVPGNPILADGDYYSTDPAPFVAKDALWILAGRDMAEPEVNDFIMPEWQLLTTKDPASGDWTHYPAVARPHVVFDWAEEGRAYAGQIVPGPDGRYYFYAPVLEKDSDAKDRFAIGVAVADSPTGPWRDAHPEGPIISQRVPVAKDIQNIDPTVLIDEDGKVYLYWGTFGQVRAIELEPDMVHTKGREREITGLTGFFEAPWILKRKGTYYMLYAGNKAGPDSDCTPAVYHACIGYGSAPSPFGPWTYRGVVLKPVSSTTSHPGAAEFKGQWYLAYHTADAQGGGHFRRSVALDKLEWDDSVRPARIREVVPTRREGPAPEPTRNMAAAAMPGASNTPVPVQYWIAALNDGVTRANPLPPEMWGSWRPDNPPSQWISYAWDAPVTLNGARLWFWNDQPAGASIGVAPPAAWHLEYWDAAARGWAPVKAEGPYGTQPGRFQEVAFAPVTTRCLRAVLEASGKGGEHAGLAVQEFEALAPKAALPRPRAEDAPAPQPCG</sequence>
<evidence type="ECO:0000256" key="5">
    <source>
        <dbReference type="ARBA" id="ARBA00023295"/>
    </source>
</evidence>
<dbReference type="Gene3D" id="2.60.120.260">
    <property type="entry name" value="Galactose-binding domain-like"/>
    <property type="match status" value="1"/>
</dbReference>
<protein>
    <submittedName>
        <fullName evidence="8">Family 43 glycosylhydrolase</fullName>
    </submittedName>
</protein>
<dbReference type="EMBL" id="CP054856">
    <property type="protein sequence ID" value="QVM83896.1"/>
    <property type="molecule type" value="Genomic_DNA"/>
</dbReference>
<dbReference type="Pfam" id="PF04616">
    <property type="entry name" value="Glyco_hydro_43"/>
    <property type="match status" value="1"/>
</dbReference>
<evidence type="ECO:0000256" key="1">
    <source>
        <dbReference type="ARBA" id="ARBA00009865"/>
    </source>
</evidence>
<feature type="signal peptide" evidence="7">
    <location>
        <begin position="1"/>
        <end position="21"/>
    </location>
</feature>
<keyword evidence="2" id="KW-0858">Xylan degradation</keyword>
<accession>A0ABX8E427</accession>
<organism evidence="8 9">
    <name type="scientific">Novosphingobium decolorationis</name>
    <dbReference type="NCBI Taxonomy" id="2698673"/>
    <lineage>
        <taxon>Bacteria</taxon>
        <taxon>Pseudomonadati</taxon>
        <taxon>Pseudomonadota</taxon>
        <taxon>Alphaproteobacteria</taxon>
        <taxon>Sphingomonadales</taxon>
        <taxon>Sphingomonadaceae</taxon>
        <taxon>Novosphingobium</taxon>
    </lineage>
</organism>
<keyword evidence="5 6" id="KW-0326">Glycosidase</keyword>
<feature type="chain" id="PRO_5045148132" evidence="7">
    <location>
        <begin position="22"/>
        <end position="539"/>
    </location>
</feature>
<keyword evidence="4" id="KW-0119">Carbohydrate metabolism</keyword>
<dbReference type="InterPro" id="IPR006710">
    <property type="entry name" value="Glyco_hydro_43"/>
</dbReference>
<evidence type="ECO:0000256" key="3">
    <source>
        <dbReference type="ARBA" id="ARBA00022801"/>
    </source>
</evidence>
<dbReference type="InterPro" id="IPR023296">
    <property type="entry name" value="Glyco_hydro_beta-prop_sf"/>
</dbReference>
<keyword evidence="7" id="KW-0732">Signal</keyword>
<dbReference type="SUPFAM" id="SSF75005">
    <property type="entry name" value="Arabinanase/levansucrase/invertase"/>
    <property type="match status" value="1"/>
</dbReference>
<name>A0ABX8E427_9SPHN</name>
<keyword evidence="9" id="KW-1185">Reference proteome</keyword>
<proteinExistence type="inferred from homology"/>
<evidence type="ECO:0000313" key="9">
    <source>
        <dbReference type="Proteomes" id="UP000677126"/>
    </source>
</evidence>